<dbReference type="AlphaFoldDB" id="A0A0R3WJT9"/>
<protein>
    <submittedName>
        <fullName evidence="1 3">Uncharacterized protein</fullName>
    </submittedName>
</protein>
<reference evidence="1 2" key="2">
    <citation type="submission" date="2018-11" db="EMBL/GenBank/DDBJ databases">
        <authorList>
            <consortium name="Pathogen Informatics"/>
        </authorList>
    </citation>
    <scope>NUCLEOTIDE SEQUENCE [LARGE SCALE GENOMIC DNA]</scope>
</reference>
<gene>
    <name evidence="1" type="ORF">TTAC_LOCUS957</name>
</gene>
<evidence type="ECO:0000313" key="3">
    <source>
        <dbReference type="WBParaSite" id="TTAC_0000095601-mRNA-1"/>
    </source>
</evidence>
<proteinExistence type="predicted"/>
<organism evidence="3">
    <name type="scientific">Hydatigena taeniaeformis</name>
    <name type="common">Feline tapeworm</name>
    <name type="synonym">Taenia taeniaeformis</name>
    <dbReference type="NCBI Taxonomy" id="6205"/>
    <lineage>
        <taxon>Eukaryota</taxon>
        <taxon>Metazoa</taxon>
        <taxon>Spiralia</taxon>
        <taxon>Lophotrochozoa</taxon>
        <taxon>Platyhelminthes</taxon>
        <taxon>Cestoda</taxon>
        <taxon>Eucestoda</taxon>
        <taxon>Cyclophyllidea</taxon>
        <taxon>Taeniidae</taxon>
        <taxon>Hydatigera</taxon>
    </lineage>
</organism>
<dbReference type="WBParaSite" id="TTAC_0000095601-mRNA-1">
    <property type="protein sequence ID" value="TTAC_0000095601-mRNA-1"/>
    <property type="gene ID" value="TTAC_0000095601"/>
</dbReference>
<accession>A0A0R3WJT9</accession>
<reference evidence="3" key="1">
    <citation type="submission" date="2017-02" db="UniProtKB">
        <authorList>
            <consortium name="WormBaseParasite"/>
        </authorList>
    </citation>
    <scope>IDENTIFICATION</scope>
</reference>
<evidence type="ECO:0000313" key="1">
    <source>
        <dbReference type="EMBL" id="VDM17230.1"/>
    </source>
</evidence>
<dbReference type="EMBL" id="UYWX01000141">
    <property type="protein sequence ID" value="VDM17230.1"/>
    <property type="molecule type" value="Genomic_DNA"/>
</dbReference>
<name>A0A0R3WJT9_HYDTA</name>
<evidence type="ECO:0000313" key="2">
    <source>
        <dbReference type="Proteomes" id="UP000274429"/>
    </source>
</evidence>
<keyword evidence="2" id="KW-1185">Reference proteome</keyword>
<dbReference type="Proteomes" id="UP000274429">
    <property type="component" value="Unassembled WGS sequence"/>
</dbReference>
<sequence>MRDTQRGVNASPVFVCAKFTPHRHNFASYTTSPFPPTPSLLHSLEVVFSPLLTHVVHPAPSSHETPPFLFLFLSSSAFQTPTGSIQENEELPQVLQFAVPSSQRVRTFPPHLLNQETIFILDWAKRQCQVHESETSIIPCKEAAPCGIRHHNQPMAADAVSGQLTSERSPCVSLSALFTWWSRVRGFDHGDCPKVVIVLVCDECLAISVTVMPAVETRSTLVSSQSRCKTNLARVRYSVLLLLGCQSMSDKLDVFTASLLTGVKGDRGDWKHESGGWN</sequence>